<dbReference type="PANTHER" id="PTHR30290:SF16">
    <property type="entry name" value="OLIGOPEPTIDE ABC TRANSPORTER, PERIPLASMIC OLIGOPEPTIDE-BINDING PROTEIN"/>
    <property type="match status" value="1"/>
</dbReference>
<dbReference type="PANTHER" id="PTHR30290">
    <property type="entry name" value="PERIPLASMIC BINDING COMPONENT OF ABC TRANSPORTER"/>
    <property type="match status" value="1"/>
</dbReference>
<dbReference type="GO" id="GO:0043190">
    <property type="term" value="C:ATP-binding cassette (ABC) transporter complex"/>
    <property type="evidence" value="ECO:0007669"/>
    <property type="project" value="InterPro"/>
</dbReference>
<organism evidence="5 6">
    <name type="scientific">Devosia pacifica</name>
    <dbReference type="NCBI Taxonomy" id="1335967"/>
    <lineage>
        <taxon>Bacteria</taxon>
        <taxon>Pseudomonadati</taxon>
        <taxon>Pseudomonadota</taxon>
        <taxon>Alphaproteobacteria</taxon>
        <taxon>Hyphomicrobiales</taxon>
        <taxon>Devosiaceae</taxon>
        <taxon>Devosia</taxon>
    </lineage>
</organism>
<dbReference type="GO" id="GO:0030288">
    <property type="term" value="C:outer membrane-bounded periplasmic space"/>
    <property type="evidence" value="ECO:0007669"/>
    <property type="project" value="UniProtKB-ARBA"/>
</dbReference>
<reference evidence="5" key="2">
    <citation type="submission" date="2020-09" db="EMBL/GenBank/DDBJ databases">
        <authorList>
            <person name="Sun Q."/>
            <person name="Kim S."/>
        </authorList>
    </citation>
    <scope>NUCLEOTIDE SEQUENCE</scope>
    <source>
        <strain evidence="5">KCTC 32437</strain>
    </source>
</reference>
<dbReference type="RefSeq" id="WP_189426839.1">
    <property type="nucleotide sequence ID" value="NZ_BMZE01000004.1"/>
</dbReference>
<evidence type="ECO:0000313" key="5">
    <source>
        <dbReference type="EMBL" id="GHA34522.1"/>
    </source>
</evidence>
<feature type="chain" id="PRO_5036965255" evidence="3">
    <location>
        <begin position="24"/>
        <end position="640"/>
    </location>
</feature>
<comment type="caution">
    <text evidence="5">The sequence shown here is derived from an EMBL/GenBank/DDBJ whole genome shotgun (WGS) entry which is preliminary data.</text>
</comment>
<name>A0A918SBJ7_9HYPH</name>
<sequence>MKKWITLAAVAATVAGSALPAVSQEAAEAPPINEFPREETLIINNPEQPATNPGMFNMWVAGNGAAWSNGLHQLSLDTLWFIDPDAGLDGALYNQLAAEPWEYNDDFTEMTVNLRDGIYWSDGEEFTADDVVFTVQTQIDTPGMVWSAPFSEYVESVEAVDEHTVHFTLSKANSRFHSLFSVRWNAAWIMPEHVFSEVDDVLAYDFNPPVSLGPYVLNSYDPNGYWYIWEKREDWDRTAIAEWGEPAPQYVIYRSIPSTDNRLIEMANHDLDMIHDLTPEGMFSLVEQCDTCRGWFEGFPYAHPDPTLPMVIFNTQDERFDDRRVRWALALMLDARQISMASYRGAATLSAIAMPPTGTHPQDYHAPLQEWLTNYELDLGNGETITPYDPDVGLQVAEMVRPQFGESVPTDETAIRNAFGYGWWQQDIEAANTLLEQAGFTKQGNTWMTPDGEPFEFTLSTFTEGVINRMGTMVAQQWSQQGIQVTPEADPQIFAQTLPLGQFEVATAWSIETWGGNPDLSFFLDSWHSDYVAEPGERQPQRNWQRWENEELDQIIEDMRVTEFTDTEANIELGNRFIQLMVEEMPVIPVMSFNVFSAYDTLYWEGFPTAEENPYANIVTNWANSKYILTQLEPTGETAN</sequence>
<reference evidence="5" key="1">
    <citation type="journal article" date="2014" name="Int. J. Syst. Evol. Microbiol.">
        <title>Complete genome sequence of Corynebacterium casei LMG S-19264T (=DSM 44701T), isolated from a smear-ripened cheese.</title>
        <authorList>
            <consortium name="US DOE Joint Genome Institute (JGI-PGF)"/>
            <person name="Walter F."/>
            <person name="Albersmeier A."/>
            <person name="Kalinowski J."/>
            <person name="Ruckert C."/>
        </authorList>
    </citation>
    <scope>NUCLEOTIDE SEQUENCE</scope>
    <source>
        <strain evidence="5">KCTC 32437</strain>
    </source>
</reference>
<evidence type="ECO:0000256" key="2">
    <source>
        <dbReference type="ARBA" id="ARBA00005695"/>
    </source>
</evidence>
<dbReference type="CDD" id="cd08509">
    <property type="entry name" value="PBP2_TmCBP_oligosaccharides_like"/>
    <property type="match status" value="1"/>
</dbReference>
<dbReference type="InterPro" id="IPR030678">
    <property type="entry name" value="Peptide/Ni-bd"/>
</dbReference>
<dbReference type="Pfam" id="PF00496">
    <property type="entry name" value="SBP_bac_5"/>
    <property type="match status" value="1"/>
</dbReference>
<keyword evidence="6" id="KW-1185">Reference proteome</keyword>
<dbReference type="InterPro" id="IPR039424">
    <property type="entry name" value="SBP_5"/>
</dbReference>
<accession>A0A918SBJ7</accession>
<dbReference type="Gene3D" id="3.40.190.10">
    <property type="entry name" value="Periplasmic binding protein-like II"/>
    <property type="match status" value="1"/>
</dbReference>
<comment type="subcellular location">
    <subcellularLocation>
        <location evidence="1">Periplasm</location>
    </subcellularLocation>
</comment>
<dbReference type="PIRSF" id="PIRSF002741">
    <property type="entry name" value="MppA"/>
    <property type="match status" value="1"/>
</dbReference>
<evidence type="ECO:0000256" key="1">
    <source>
        <dbReference type="ARBA" id="ARBA00004418"/>
    </source>
</evidence>
<dbReference type="SUPFAM" id="SSF53850">
    <property type="entry name" value="Periplasmic binding protein-like II"/>
    <property type="match status" value="1"/>
</dbReference>
<dbReference type="EMBL" id="BMZE01000004">
    <property type="protein sequence ID" value="GHA34522.1"/>
    <property type="molecule type" value="Genomic_DNA"/>
</dbReference>
<keyword evidence="3" id="KW-0732">Signal</keyword>
<dbReference type="AlphaFoldDB" id="A0A918SBJ7"/>
<dbReference type="InterPro" id="IPR000914">
    <property type="entry name" value="SBP_5_dom"/>
</dbReference>
<evidence type="ECO:0000256" key="3">
    <source>
        <dbReference type="SAM" id="SignalP"/>
    </source>
</evidence>
<dbReference type="GO" id="GO:1904680">
    <property type="term" value="F:peptide transmembrane transporter activity"/>
    <property type="evidence" value="ECO:0007669"/>
    <property type="project" value="TreeGrafter"/>
</dbReference>
<protein>
    <submittedName>
        <fullName evidence="5">Peptide ABC transporter substrate-binding protein</fullName>
    </submittedName>
</protein>
<feature type="signal peptide" evidence="3">
    <location>
        <begin position="1"/>
        <end position="23"/>
    </location>
</feature>
<evidence type="ECO:0000313" key="6">
    <source>
        <dbReference type="Proteomes" id="UP000646579"/>
    </source>
</evidence>
<evidence type="ECO:0000259" key="4">
    <source>
        <dbReference type="Pfam" id="PF00496"/>
    </source>
</evidence>
<gene>
    <name evidence="5" type="ORF">GCM10007989_32940</name>
</gene>
<dbReference type="GO" id="GO:0015833">
    <property type="term" value="P:peptide transport"/>
    <property type="evidence" value="ECO:0007669"/>
    <property type="project" value="TreeGrafter"/>
</dbReference>
<proteinExistence type="inferred from homology"/>
<comment type="similarity">
    <text evidence="2">Belongs to the bacterial solute-binding protein 5 family.</text>
</comment>
<dbReference type="Proteomes" id="UP000646579">
    <property type="component" value="Unassembled WGS sequence"/>
</dbReference>
<dbReference type="Gene3D" id="3.10.105.10">
    <property type="entry name" value="Dipeptide-binding Protein, Domain 3"/>
    <property type="match status" value="1"/>
</dbReference>
<feature type="domain" description="Solute-binding protein family 5" evidence="4">
    <location>
        <begin position="93"/>
        <end position="529"/>
    </location>
</feature>